<accession>A0A1H4CVI6</accession>
<dbReference type="Pfam" id="PF19502">
    <property type="entry name" value="DUF6036"/>
    <property type="match status" value="1"/>
</dbReference>
<dbReference type="EMBL" id="FNQJ01000021">
    <property type="protein sequence ID" value="SEA64415.1"/>
    <property type="molecule type" value="Genomic_DNA"/>
</dbReference>
<organism evidence="2 3">
    <name type="scientific">Acidovorax soli</name>
    <dbReference type="NCBI Taxonomy" id="592050"/>
    <lineage>
        <taxon>Bacteria</taxon>
        <taxon>Pseudomonadati</taxon>
        <taxon>Pseudomonadota</taxon>
        <taxon>Betaproteobacteria</taxon>
        <taxon>Burkholderiales</taxon>
        <taxon>Comamonadaceae</taxon>
        <taxon>Acidovorax</taxon>
    </lineage>
</organism>
<evidence type="ECO:0000313" key="2">
    <source>
        <dbReference type="EMBL" id="SEA64415.1"/>
    </source>
</evidence>
<evidence type="ECO:0000313" key="3">
    <source>
        <dbReference type="Proteomes" id="UP000199002"/>
    </source>
</evidence>
<evidence type="ECO:0000259" key="1">
    <source>
        <dbReference type="Pfam" id="PF19502"/>
    </source>
</evidence>
<dbReference type="Proteomes" id="UP000199002">
    <property type="component" value="Unassembled WGS sequence"/>
</dbReference>
<dbReference type="InterPro" id="IPR045792">
    <property type="entry name" value="DUF6036"/>
</dbReference>
<dbReference type="STRING" id="592050.SAMN05421875_12121"/>
<dbReference type="AlphaFoldDB" id="A0A1H4CVI6"/>
<proteinExistence type="predicted"/>
<dbReference type="GeneID" id="34231835"/>
<keyword evidence="3" id="KW-1185">Reference proteome</keyword>
<dbReference type="RefSeq" id="WP_086926346.1">
    <property type="nucleotide sequence ID" value="NZ_CAXIQW010000027.1"/>
</dbReference>
<feature type="domain" description="DUF6036" evidence="1">
    <location>
        <begin position="5"/>
        <end position="151"/>
    </location>
</feature>
<gene>
    <name evidence="2" type="ORF">SAMN05421875_12121</name>
</gene>
<name>A0A1H4CVI6_9BURK</name>
<reference evidence="3" key="1">
    <citation type="submission" date="2016-10" db="EMBL/GenBank/DDBJ databases">
        <authorList>
            <person name="Varghese N."/>
            <person name="Submissions S."/>
        </authorList>
    </citation>
    <scope>NUCLEOTIDE SEQUENCE [LARGE SCALE GENOMIC DNA]</scope>
    <source>
        <strain evidence="3">DSM 25157</strain>
    </source>
</reference>
<protein>
    <recommendedName>
        <fullName evidence="1">DUF6036 domain-containing protein</fullName>
    </recommendedName>
</protein>
<sequence>MNREQLHALLTQAKAIVHHTDFVIVGSLSILGAVSDPPRTMVMSIDVDTYLKNDPQRTYELAQALGQGSVFEDEFGYYLDPVSPSLPSFPEGWQERLIPLDFGDVKAFFVQPDDVAVSKYMRGEERDLRWLLAGLKSGLLDMHTIERRIASAPALEGELPAARKRMARHRKALKLT</sequence>